<dbReference type="Proteomes" id="UP000243723">
    <property type="component" value="Unassembled WGS sequence"/>
</dbReference>
<organism evidence="1 2">
    <name type="scientific">Elsinoe australis</name>
    <dbReference type="NCBI Taxonomy" id="40998"/>
    <lineage>
        <taxon>Eukaryota</taxon>
        <taxon>Fungi</taxon>
        <taxon>Dikarya</taxon>
        <taxon>Ascomycota</taxon>
        <taxon>Pezizomycotina</taxon>
        <taxon>Dothideomycetes</taxon>
        <taxon>Dothideomycetidae</taxon>
        <taxon>Myriangiales</taxon>
        <taxon>Elsinoaceae</taxon>
        <taxon>Elsinoe</taxon>
    </lineage>
</organism>
<accession>A0A2P7ZJL8</accession>
<evidence type="ECO:0000313" key="2">
    <source>
        <dbReference type="Proteomes" id="UP000243723"/>
    </source>
</evidence>
<dbReference type="OrthoDB" id="2281372at2759"/>
<gene>
    <name evidence="1" type="ORF">B9Z65_5588</name>
</gene>
<protein>
    <submittedName>
        <fullName evidence="1">Uncharacterized protein</fullName>
    </submittedName>
</protein>
<proteinExistence type="predicted"/>
<sequence>MDTAAINVIRPRYDHLNQKNFYVGDHRQGKSCPTCPAPVNPQLGTSRKALFLPDPTVFCLKSRRTKITSKKSCAAADIDVENLNNIPQQIPQKIRDAKGGRPTFFL</sequence>
<dbReference type="AlphaFoldDB" id="A0A2P7ZJL8"/>
<keyword evidence="2" id="KW-1185">Reference proteome</keyword>
<comment type="caution">
    <text evidence="1">The sequence shown here is derived from an EMBL/GenBank/DDBJ whole genome shotgun (WGS) entry which is preliminary data.</text>
</comment>
<evidence type="ECO:0000313" key="1">
    <source>
        <dbReference type="EMBL" id="PSK48412.1"/>
    </source>
</evidence>
<reference evidence="1 2" key="1">
    <citation type="submission" date="2017-05" db="EMBL/GenBank/DDBJ databases">
        <title>Draft genome sequence of Elsinoe australis.</title>
        <authorList>
            <person name="Cheng Q."/>
        </authorList>
    </citation>
    <scope>NUCLEOTIDE SEQUENCE [LARGE SCALE GENOMIC DNA]</scope>
    <source>
        <strain evidence="1 2">NL1</strain>
    </source>
</reference>
<dbReference type="EMBL" id="NHZQ01000177">
    <property type="protein sequence ID" value="PSK48412.1"/>
    <property type="molecule type" value="Genomic_DNA"/>
</dbReference>
<name>A0A2P7ZJL8_9PEZI</name>